<dbReference type="EMBL" id="PEIB01000004">
    <property type="protein sequence ID" value="RXJ74149.1"/>
    <property type="molecule type" value="Genomic_DNA"/>
</dbReference>
<protein>
    <recommendedName>
        <fullName evidence="3">Lipoprotein</fullName>
    </recommendedName>
</protein>
<evidence type="ECO:0000313" key="2">
    <source>
        <dbReference type="Proteomes" id="UP000290287"/>
    </source>
</evidence>
<keyword evidence="2" id="KW-1185">Reference proteome</keyword>
<dbReference type="Proteomes" id="UP000290287">
    <property type="component" value="Unassembled WGS sequence"/>
</dbReference>
<dbReference type="AlphaFoldDB" id="A0A4Q0YY58"/>
<accession>A0A4Q0YY58</accession>
<name>A0A4Q0YY58_9GAMM</name>
<sequence length="281" mass="30986">MKKVSGAVSVVTLLTACGGGDDGNTSASGFSGKSCNGFKIERQYTDDSKSSKVWKLEQKEFPSITISINRMSGTKYSSVSDIAYKCQHSLDVLAANKVDVWEGETNGSISTGEEITYKSSFMLDHSMPDIPSYNEWEILKPNRKLAEIRGAEVKVDILNSDDWRVPNASSTAIDLVCEQPFVEEFEITEDEFEVAEIDLYDLDPKFCGLAYSRMKDGKLTHFKKCLDVSPIITEKAASCSFTDAKFNIPDNKGGNFPILASGKLTKPVDNIFSLTINSVKY</sequence>
<comment type="caution">
    <text evidence="1">The sequence shown here is derived from an EMBL/GenBank/DDBJ whole genome shotgun (WGS) entry which is preliminary data.</text>
</comment>
<dbReference type="RefSeq" id="WP_129121506.1">
    <property type="nucleotide sequence ID" value="NZ_PEIB01000004.1"/>
</dbReference>
<organism evidence="1 2">
    <name type="scientific">Veronia nyctiphanis</name>
    <dbReference type="NCBI Taxonomy" id="1278244"/>
    <lineage>
        <taxon>Bacteria</taxon>
        <taxon>Pseudomonadati</taxon>
        <taxon>Pseudomonadota</taxon>
        <taxon>Gammaproteobacteria</taxon>
        <taxon>Vibrionales</taxon>
        <taxon>Vibrionaceae</taxon>
        <taxon>Veronia</taxon>
    </lineage>
</organism>
<evidence type="ECO:0008006" key="3">
    <source>
        <dbReference type="Google" id="ProtNLM"/>
    </source>
</evidence>
<dbReference type="PROSITE" id="PS51257">
    <property type="entry name" value="PROKAR_LIPOPROTEIN"/>
    <property type="match status" value="1"/>
</dbReference>
<gene>
    <name evidence="1" type="ORF">CS022_05900</name>
</gene>
<proteinExistence type="predicted"/>
<evidence type="ECO:0000313" key="1">
    <source>
        <dbReference type="EMBL" id="RXJ74149.1"/>
    </source>
</evidence>
<reference evidence="1 2" key="1">
    <citation type="submission" date="2017-10" db="EMBL/GenBank/DDBJ databases">
        <title>Nyctiphanis sp. nov., isolated from the stomach of the euphausiid Nyctiphanes simplex (Hansen, 1911) in the Gulf of California.</title>
        <authorList>
            <person name="Gomez-Gil B."/>
            <person name="Aguilar-Mendez M."/>
            <person name="Lopez-Cortes A."/>
            <person name="Gomez-Gutierrez J."/>
            <person name="Roque A."/>
            <person name="Lang E."/>
            <person name="Gonzalez-Castillo A."/>
        </authorList>
    </citation>
    <scope>NUCLEOTIDE SEQUENCE [LARGE SCALE GENOMIC DNA]</scope>
    <source>
        <strain evidence="1 2">CAIM 600</strain>
    </source>
</reference>